<feature type="compositionally biased region" description="Low complexity" evidence="1">
    <location>
        <begin position="77"/>
        <end position="114"/>
    </location>
</feature>
<feature type="signal peptide" evidence="2">
    <location>
        <begin position="1"/>
        <end position="22"/>
    </location>
</feature>
<evidence type="ECO:0000313" key="4">
    <source>
        <dbReference type="Proteomes" id="UP000655208"/>
    </source>
</evidence>
<feature type="compositionally biased region" description="Low complexity" evidence="1">
    <location>
        <begin position="46"/>
        <end position="70"/>
    </location>
</feature>
<feature type="chain" id="PRO_5039629402" evidence="2">
    <location>
        <begin position="23"/>
        <end position="426"/>
    </location>
</feature>
<dbReference type="EMBL" id="BMNA01000002">
    <property type="protein sequence ID" value="GGL93716.1"/>
    <property type="molecule type" value="Genomic_DNA"/>
</dbReference>
<dbReference type="PROSITE" id="PS51257">
    <property type="entry name" value="PROKAR_LIPOPROTEIN"/>
    <property type="match status" value="1"/>
</dbReference>
<protein>
    <submittedName>
        <fullName evidence="3">Uncharacterized protein</fullName>
    </submittedName>
</protein>
<feature type="region of interest" description="Disordered" evidence="1">
    <location>
        <begin position="30"/>
        <end position="141"/>
    </location>
</feature>
<gene>
    <name evidence="3" type="ORF">GCM10011594_12000</name>
</gene>
<dbReference type="AlphaFoldDB" id="A0A917WCX5"/>
<evidence type="ECO:0000256" key="2">
    <source>
        <dbReference type="SAM" id="SignalP"/>
    </source>
</evidence>
<accession>A0A917WCX5</accession>
<name>A0A917WCX5_9ACTN</name>
<evidence type="ECO:0000256" key="1">
    <source>
        <dbReference type="SAM" id="MobiDB-lite"/>
    </source>
</evidence>
<dbReference type="Proteomes" id="UP000655208">
    <property type="component" value="Unassembled WGS sequence"/>
</dbReference>
<proteinExistence type="predicted"/>
<reference evidence="3" key="2">
    <citation type="submission" date="2020-09" db="EMBL/GenBank/DDBJ databases">
        <authorList>
            <person name="Sun Q."/>
            <person name="Zhou Y."/>
        </authorList>
    </citation>
    <scope>NUCLEOTIDE SEQUENCE</scope>
    <source>
        <strain evidence="3">CGMCC 4.7308</strain>
    </source>
</reference>
<evidence type="ECO:0000313" key="3">
    <source>
        <dbReference type="EMBL" id="GGL93716.1"/>
    </source>
</evidence>
<organism evidence="3 4">
    <name type="scientific">Nakamurella endophytica</name>
    <dbReference type="NCBI Taxonomy" id="1748367"/>
    <lineage>
        <taxon>Bacteria</taxon>
        <taxon>Bacillati</taxon>
        <taxon>Actinomycetota</taxon>
        <taxon>Actinomycetes</taxon>
        <taxon>Nakamurellales</taxon>
        <taxon>Nakamurellaceae</taxon>
        <taxon>Nakamurella</taxon>
    </lineage>
</organism>
<keyword evidence="4" id="KW-1185">Reference proteome</keyword>
<keyword evidence="2" id="KW-0732">Signal</keyword>
<reference evidence="3" key="1">
    <citation type="journal article" date="2014" name="Int. J. Syst. Evol. Microbiol.">
        <title>Complete genome sequence of Corynebacterium casei LMG S-19264T (=DSM 44701T), isolated from a smear-ripened cheese.</title>
        <authorList>
            <consortium name="US DOE Joint Genome Institute (JGI-PGF)"/>
            <person name="Walter F."/>
            <person name="Albersmeier A."/>
            <person name="Kalinowski J."/>
            <person name="Ruckert C."/>
        </authorList>
    </citation>
    <scope>NUCLEOTIDE SEQUENCE</scope>
    <source>
        <strain evidence="3">CGMCC 4.7308</strain>
    </source>
</reference>
<sequence length="426" mass="42924">MRRSSRASAWLLSAVTVLVVAACGVGAPRDAGGGSTPPSADAGGPSSALSGVTSGSSGFSGSLSASGATSAPADTRSGPSGPSTGSPAAPVTTAAPRATSPVPTAPPSAGASGTRMHASGSVTTPDPSPTVPTEPTVSTVSTVPTVPPVVVRLGTPQVTAVRLSGLFVEKAGVVRACPPYAVAGVGRTTVVSGVVRELPDVPGCVHGIPVSGLDVGRLDGRQSYGGTTWGSAAVTATYDGSRLTVTGQRPPDRWASPDRSTPCPEPAAGWRRGPVGHGPGVAGIQHLVQVQPARFGTLSLSRPSAADRASTPTLSTDSVTEVLVVGVTGDVTRERQALARVFPGNLCVVHSPVSAATVQQQVDRLSAVLERPEFRGSVIGWGGGERSIGVPILHLDVPFWTAQLQQVWVELGRPAVDVEAWLTITD</sequence>
<comment type="caution">
    <text evidence="3">The sequence shown here is derived from an EMBL/GenBank/DDBJ whole genome shotgun (WGS) entry which is preliminary data.</text>
</comment>
<feature type="region of interest" description="Disordered" evidence="1">
    <location>
        <begin position="244"/>
        <end position="265"/>
    </location>
</feature>